<reference evidence="2 3" key="1">
    <citation type="journal article" date="2015" name="Nature">
        <title>rRNA introns, odd ribosomes, and small enigmatic genomes across a large radiation of phyla.</title>
        <authorList>
            <person name="Brown C.T."/>
            <person name="Hug L.A."/>
            <person name="Thomas B.C."/>
            <person name="Sharon I."/>
            <person name="Castelle C.J."/>
            <person name="Singh A."/>
            <person name="Wilkins M.J."/>
            <person name="Williams K.H."/>
            <person name="Banfield J.F."/>
        </authorList>
    </citation>
    <scope>NUCLEOTIDE SEQUENCE [LARGE SCALE GENOMIC DNA]</scope>
</reference>
<dbReference type="Proteomes" id="UP000034344">
    <property type="component" value="Unassembled WGS sequence"/>
</dbReference>
<dbReference type="EMBL" id="LBRS01000005">
    <property type="protein sequence ID" value="KKQ01680.1"/>
    <property type="molecule type" value="Genomic_DNA"/>
</dbReference>
<evidence type="ECO:0000313" key="3">
    <source>
        <dbReference type="Proteomes" id="UP000034344"/>
    </source>
</evidence>
<sequence>MSLRAEHTTISQDTRPAFAIESLDDIPGDGFIFPLSVAIGQNGSMRLPPYPQDIYRITQALFDCLPRRDGITINNRGSTLPYTLLMPQAERRGPINYAVFNNMRDDLEDVRGSRIWNVLTNIPFGSDTDLFIEGTDRKNFEAYKKETVAKVNEKVTEQRGKKKFFNRNPHNTNTTESVLAKIGYWLDSINGLRHENPFNTNRQAVVVDIKQAEIYGIPFMDLIIKHTPVTLEIIKDILRGKFDFTDDNIFQRIGNVYFAIGDWTTEDPKNSPLEDRRDRKYSLPWDACTFGTVMKWEDIDQELKERIIQRTQKANQRAESEVHKGKKRTVFVEGVAAPRNYGQQIEDEFYFQFPKESLETLCRPLTVEEGIFDLSATRQFMLALRAAQKGAMYEELMNLTPEGKEALQSNRRAKAINPEALEIFNKISVEQFRSEIATMTADEKRQLNEYAMKYMLTGIFYPQRFLGYALETGVLRFFQNLSYINADNIDNIINRLTPWDDYVRSMHKAVYFDDASRMEKDWTAMYLEECQRRSGFENPYLSVVKAIFEEGLIPAHVDTTTNYLPILDQLLELDPEAIEQQIGKMQAVYGDAGPKERQFKYSTLIESVPLIARGGFNPDRLKLYEKEIELEKKAIPVFGALGLLGLALTVNNLITPGADGWETFLYLNINQASMVLYLWLQVVSGKRKFQINQYKSRNKSEELKA</sequence>
<gene>
    <name evidence="2" type="ORF">US11_C0005G0036</name>
</gene>
<proteinExistence type="predicted"/>
<organism evidence="2 3">
    <name type="scientific">Candidatus Roizmanbacteria bacterium GW2011_GWA2_36_23</name>
    <dbReference type="NCBI Taxonomy" id="1618480"/>
    <lineage>
        <taxon>Bacteria</taxon>
        <taxon>Candidatus Roizmaniibacteriota</taxon>
    </lineage>
</organism>
<dbReference type="STRING" id="1618480.US11_C0005G0036"/>
<protein>
    <submittedName>
        <fullName evidence="2">Uncharacterized protein</fullName>
    </submittedName>
</protein>
<feature type="coiled-coil region" evidence="1">
    <location>
        <begin position="301"/>
        <end position="328"/>
    </location>
</feature>
<evidence type="ECO:0000256" key="1">
    <source>
        <dbReference type="SAM" id="Coils"/>
    </source>
</evidence>
<accession>A0A0G0EKS3</accession>
<comment type="caution">
    <text evidence="2">The sequence shown here is derived from an EMBL/GenBank/DDBJ whole genome shotgun (WGS) entry which is preliminary data.</text>
</comment>
<name>A0A0G0EKS3_9BACT</name>
<evidence type="ECO:0000313" key="2">
    <source>
        <dbReference type="EMBL" id="KKQ01680.1"/>
    </source>
</evidence>
<dbReference type="AlphaFoldDB" id="A0A0G0EKS3"/>
<keyword evidence="1" id="KW-0175">Coiled coil</keyword>